<dbReference type="OrthoDB" id="3015at10239"/>
<feature type="coiled-coil region" evidence="1">
    <location>
        <begin position="228"/>
        <end position="325"/>
    </location>
</feature>
<gene>
    <name evidence="2" type="ORF">Phi17:1_gp10</name>
</gene>
<accession>R9ZYT9</accession>
<dbReference type="EMBL" id="KC821617">
    <property type="protein sequence ID" value="AGO48286.1"/>
    <property type="molecule type" value="Genomic_DNA"/>
</dbReference>
<sequence>MPRLFLIMEKMKIQKINIKNFKMIDSFEAEVHGKSMYLIAGNEEGKTSILDAIWGGLGGARSMPPKPLKDGARQGLIELDLGDIIARTIIKKGKKVELQLENKNYSDEANRFISSPRAYLDNLIGVIDFNINDFFALTPQKKMEYLGKVLSQDFSVFDADIKEAEESRAFDKKRLLELNANFDYYDAKLLDKKPVDLIEVTNLINDEVRKSETVKRIEDGIGERTAMIAEMDKDILELEAKIKRTKEFREVKEKEIEDAKAWLLVPKNIPDLIGLEKLREDQLNSDKLNKEIAEAKKMSLIDLEIKELEKSIAEQNEYIKETRLKKSTAISSAIEPIGLTFDEASNKLTYKGHPFDAMQINTASQLILGIKMASTLLKDLKIVRVDATLIDNKNFAKVLEWSKEQDIEMFIELVDRDGTELQVKLID</sequence>
<dbReference type="RefSeq" id="YP_008241326.1">
    <property type="nucleotide sequence ID" value="NC_021795.1"/>
</dbReference>
<evidence type="ECO:0000313" key="2">
    <source>
        <dbReference type="EMBL" id="AGO48286.1"/>
    </source>
</evidence>
<dbReference type="GeneID" id="16796902"/>
<reference evidence="2 3" key="1">
    <citation type="journal article" date="2013" name="Proc. Natl. Acad. Sci. U.S.A.">
        <title>Twelve previously unknown phage genera are ubiquitous in global oceans.</title>
        <authorList>
            <person name="Holmfeldt K."/>
            <person name="Solonenko N."/>
            <person name="Shah M."/>
            <person name="Corrier K."/>
            <person name="Riemann L."/>
            <person name="Verberkmoes N.C."/>
            <person name="Sullivan M.B."/>
        </authorList>
    </citation>
    <scope>NUCLEOTIDE SEQUENCE [LARGE SCALE GENOMIC DNA]</scope>
    <source>
        <strain evidence="2">Phi17:1</strain>
    </source>
</reference>
<dbReference type="Gene3D" id="3.40.50.300">
    <property type="entry name" value="P-loop containing nucleotide triphosphate hydrolases"/>
    <property type="match status" value="1"/>
</dbReference>
<keyword evidence="3" id="KW-1185">Reference proteome</keyword>
<reference evidence="3" key="2">
    <citation type="submission" date="2013-03" db="EMBL/GenBank/DDBJ databases">
        <title>The Cellulophaga phages: a novel, diverse, and globally ubiquitous model system.</title>
        <authorList>
            <person name="Holmfeldt K."/>
            <person name="Solonenko N."/>
            <person name="Shah M."/>
            <person name="Corrier K."/>
            <person name="Riemann L."/>
            <person name="VerBerkmoes N.C."/>
            <person name="Sullivan M.B."/>
        </authorList>
    </citation>
    <scope>NUCLEOTIDE SEQUENCE [LARGE SCALE GENOMIC DNA]</scope>
</reference>
<keyword evidence="1" id="KW-0175">Coiled coil</keyword>
<dbReference type="Proteomes" id="UP000014710">
    <property type="component" value="Segment"/>
</dbReference>
<dbReference type="KEGG" id="vg:16796902"/>
<evidence type="ECO:0000256" key="1">
    <source>
        <dbReference type="SAM" id="Coils"/>
    </source>
</evidence>
<name>R9ZYT9_9CAUD</name>
<organism evidence="2 3">
    <name type="scientific">Cellulophaga phage phi17:1</name>
    <dbReference type="NCBI Taxonomy" id="1327980"/>
    <lineage>
        <taxon>Viruses</taxon>
        <taxon>Duplodnaviria</taxon>
        <taxon>Heunggongvirae</taxon>
        <taxon>Uroviricota</taxon>
        <taxon>Caudoviricetes</taxon>
        <taxon>Helsingorvirus</taxon>
        <taxon>Helsingorvirus Cba171</taxon>
    </lineage>
</organism>
<proteinExistence type="predicted"/>
<protein>
    <submittedName>
        <fullName evidence="2">Uncharacterized protein</fullName>
    </submittedName>
</protein>
<dbReference type="InterPro" id="IPR027417">
    <property type="entry name" value="P-loop_NTPase"/>
</dbReference>
<dbReference type="SUPFAM" id="SSF52540">
    <property type="entry name" value="P-loop containing nucleoside triphosphate hydrolases"/>
    <property type="match status" value="1"/>
</dbReference>
<evidence type="ECO:0000313" key="3">
    <source>
        <dbReference type="Proteomes" id="UP000014710"/>
    </source>
</evidence>